<dbReference type="EMBL" id="WOWK01000091">
    <property type="protein sequence ID" value="KAF0319757.1"/>
    <property type="molecule type" value="Genomic_DNA"/>
</dbReference>
<evidence type="ECO:0000313" key="2">
    <source>
        <dbReference type="Proteomes" id="UP000434172"/>
    </source>
</evidence>
<name>A0A8H3W7T0_9PEZI</name>
<evidence type="ECO:0000313" key="1">
    <source>
        <dbReference type="EMBL" id="KAF0319757.1"/>
    </source>
</evidence>
<reference evidence="1 2" key="1">
    <citation type="submission" date="2019-12" db="EMBL/GenBank/DDBJ databases">
        <title>A genome sequence resource for the geographically widespread anthracnose pathogen Colletotrichum asianum.</title>
        <authorList>
            <person name="Meng Y."/>
        </authorList>
    </citation>
    <scope>NUCLEOTIDE SEQUENCE [LARGE SCALE GENOMIC DNA]</scope>
    <source>
        <strain evidence="1 2">ICMP 18580</strain>
    </source>
</reference>
<keyword evidence="2" id="KW-1185">Reference proteome</keyword>
<dbReference type="OrthoDB" id="4790239at2759"/>
<dbReference type="Proteomes" id="UP000434172">
    <property type="component" value="Unassembled WGS sequence"/>
</dbReference>
<comment type="caution">
    <text evidence="1">The sequence shown here is derived from an EMBL/GenBank/DDBJ whole genome shotgun (WGS) entry which is preliminary data.</text>
</comment>
<organism evidence="1 2">
    <name type="scientific">Colletotrichum asianum</name>
    <dbReference type="NCBI Taxonomy" id="702518"/>
    <lineage>
        <taxon>Eukaryota</taxon>
        <taxon>Fungi</taxon>
        <taxon>Dikarya</taxon>
        <taxon>Ascomycota</taxon>
        <taxon>Pezizomycotina</taxon>
        <taxon>Sordariomycetes</taxon>
        <taxon>Hypocreomycetidae</taxon>
        <taxon>Glomerellales</taxon>
        <taxon>Glomerellaceae</taxon>
        <taxon>Colletotrichum</taxon>
        <taxon>Colletotrichum gloeosporioides species complex</taxon>
    </lineage>
</organism>
<protein>
    <submittedName>
        <fullName evidence="1">Uncharacterized protein</fullName>
    </submittedName>
</protein>
<gene>
    <name evidence="1" type="ORF">GQ607_013008</name>
</gene>
<sequence>MASIGERGGRHVKSYWPRREAGLSLLIIDVIIFPNVDANTDVLATLMLPRRVTNDTNLVNSLVNSLVSEAPLESAPPFEAALREIRSNPRQPLPYLFGFFIAHTGLDDKDKPLWDRYVNNIKDGMAARWALEPDEKTDLLQPYLYKMKLPPQYASVDRMRRKFARAQFFNDDGERVQGPRDPTTLKYLLYVDDECLESFQKYEAVMAAEGEGDVPVAFVKAIKCFEDDDVNGVVINAEEIEGGEMREDKGWMPVDCKHVLMFWDRVSKGQWDKQYARFARPKRVPWWDRPASFY</sequence>
<proteinExistence type="predicted"/>
<accession>A0A8H3W7T0</accession>
<dbReference type="AlphaFoldDB" id="A0A8H3W7T0"/>